<proteinExistence type="predicted"/>
<evidence type="ECO:0000313" key="3">
    <source>
        <dbReference type="Proteomes" id="UP000268014"/>
    </source>
</evidence>
<dbReference type="WBParaSite" id="HPLM_0001991701-mRNA-1">
    <property type="protein sequence ID" value="HPLM_0001991701-mRNA-1"/>
    <property type="gene ID" value="HPLM_0001991701"/>
</dbReference>
<dbReference type="Proteomes" id="UP000268014">
    <property type="component" value="Unassembled WGS sequence"/>
</dbReference>
<feature type="compositionally biased region" description="Polar residues" evidence="1">
    <location>
        <begin position="52"/>
        <end position="63"/>
    </location>
</feature>
<reference evidence="4" key="1">
    <citation type="submission" date="2017-02" db="UniProtKB">
        <authorList>
            <consortium name="WormBaseParasite"/>
        </authorList>
    </citation>
    <scope>IDENTIFICATION</scope>
</reference>
<dbReference type="EMBL" id="UZAF01021689">
    <property type="protein sequence ID" value="VDO80144.1"/>
    <property type="molecule type" value="Genomic_DNA"/>
</dbReference>
<evidence type="ECO:0000313" key="2">
    <source>
        <dbReference type="EMBL" id="VDO80144.1"/>
    </source>
</evidence>
<dbReference type="AlphaFoldDB" id="A0A0N4X6C5"/>
<accession>A0A0N4X6C5</accession>
<organism evidence="4">
    <name type="scientific">Haemonchus placei</name>
    <name type="common">Barber's pole worm</name>
    <dbReference type="NCBI Taxonomy" id="6290"/>
    <lineage>
        <taxon>Eukaryota</taxon>
        <taxon>Metazoa</taxon>
        <taxon>Ecdysozoa</taxon>
        <taxon>Nematoda</taxon>
        <taxon>Chromadorea</taxon>
        <taxon>Rhabditida</taxon>
        <taxon>Rhabditina</taxon>
        <taxon>Rhabditomorpha</taxon>
        <taxon>Strongyloidea</taxon>
        <taxon>Trichostrongylidae</taxon>
        <taxon>Haemonchus</taxon>
    </lineage>
</organism>
<name>A0A0N4X6C5_HAEPC</name>
<keyword evidence="3" id="KW-1185">Reference proteome</keyword>
<evidence type="ECO:0000256" key="1">
    <source>
        <dbReference type="SAM" id="MobiDB-lite"/>
    </source>
</evidence>
<reference evidence="2 3" key="2">
    <citation type="submission" date="2018-11" db="EMBL/GenBank/DDBJ databases">
        <authorList>
            <consortium name="Pathogen Informatics"/>
        </authorList>
    </citation>
    <scope>NUCLEOTIDE SEQUENCE [LARGE SCALE GENOMIC DNA]</scope>
    <source>
        <strain evidence="2 3">MHpl1</strain>
    </source>
</reference>
<sequence length="70" mass="7799">MNTIPPRIQYHPGVLLPDPPSFAYHLQFRLGGGDDTPPHAEDPSPLTVPKATDTTEIQPIQTNRKGENRR</sequence>
<evidence type="ECO:0000313" key="4">
    <source>
        <dbReference type="WBParaSite" id="HPLM_0001991701-mRNA-1"/>
    </source>
</evidence>
<feature type="region of interest" description="Disordered" evidence="1">
    <location>
        <begin position="26"/>
        <end position="70"/>
    </location>
</feature>
<protein>
    <submittedName>
        <fullName evidence="2 4">Uncharacterized protein</fullName>
    </submittedName>
</protein>
<gene>
    <name evidence="2" type="ORF">HPLM_LOCUS19909</name>
</gene>